<dbReference type="EMBL" id="JADPKZ010000024">
    <property type="protein sequence ID" value="MBF8376671.1"/>
    <property type="molecule type" value="Genomic_DNA"/>
</dbReference>
<evidence type="ECO:0000313" key="3">
    <source>
        <dbReference type="Proteomes" id="UP000642910"/>
    </source>
</evidence>
<comment type="caution">
    <text evidence="2">The sequence shown here is derived from an EMBL/GenBank/DDBJ whole genome shotgun (WGS) entry which is preliminary data.</text>
</comment>
<dbReference type="GO" id="GO:0008233">
    <property type="term" value="F:peptidase activity"/>
    <property type="evidence" value="ECO:0007669"/>
    <property type="project" value="UniProtKB-KW"/>
</dbReference>
<keyword evidence="3" id="KW-1185">Reference proteome</keyword>
<dbReference type="Pfam" id="PF06866">
    <property type="entry name" value="DUF1256"/>
    <property type="match status" value="1"/>
</dbReference>
<evidence type="ECO:0000256" key="1">
    <source>
        <dbReference type="SAM" id="MobiDB-lite"/>
    </source>
</evidence>
<feature type="compositionally biased region" description="Polar residues" evidence="1">
    <location>
        <begin position="1"/>
        <end position="15"/>
    </location>
</feature>
<sequence length="204" mass="22064">MNRSSTDLSWPSAQHSGGRVSMESPDAVSTLEQQLDAALAQHGRLPMIIVCVGTDRSTGDAFGPIVGSRLADHVKLAGVHVLGTLDEPVHAVNLQATLQRIDDWYPVKPFVIAIDACLGKFDHVGQIAVEMGPLRPGAGVKKVLPEFGDLCITGVVNVSGFMEYFVLQNTRLAIVMRMADIVADALTSSLMRWYDRHPAMKLGM</sequence>
<dbReference type="SUPFAM" id="SSF53163">
    <property type="entry name" value="HybD-like"/>
    <property type="match status" value="1"/>
</dbReference>
<dbReference type="InterPro" id="IPR009665">
    <property type="entry name" value="YyaC"/>
</dbReference>
<gene>
    <name evidence="2" type="primary">yyaC</name>
    <name evidence="2" type="ORF">IW967_02110</name>
</gene>
<accession>A0ABS0F039</accession>
<organism evidence="2 3">
    <name type="scientific">Alicyclobacillus mali</name>
    <name type="common">ex Roth et al. 2021</name>
    <dbReference type="NCBI Taxonomy" id="1123961"/>
    <lineage>
        <taxon>Bacteria</taxon>
        <taxon>Bacillati</taxon>
        <taxon>Bacillota</taxon>
        <taxon>Bacilli</taxon>
        <taxon>Bacillales</taxon>
        <taxon>Alicyclobacillaceae</taxon>
        <taxon>Alicyclobacillus</taxon>
    </lineage>
</organism>
<dbReference type="InterPro" id="IPR023430">
    <property type="entry name" value="Pept_HybD-like_dom_sf"/>
</dbReference>
<dbReference type="GO" id="GO:0006508">
    <property type="term" value="P:proteolysis"/>
    <property type="evidence" value="ECO:0007669"/>
    <property type="project" value="UniProtKB-KW"/>
</dbReference>
<keyword evidence="2" id="KW-0378">Hydrolase</keyword>
<keyword evidence="2" id="KW-0645">Protease</keyword>
<name>A0ABS0F039_9BACL</name>
<dbReference type="NCBIfam" id="TIGR02841">
    <property type="entry name" value="spore_YyaC"/>
    <property type="match status" value="1"/>
</dbReference>
<proteinExistence type="predicted"/>
<dbReference type="Proteomes" id="UP000642910">
    <property type="component" value="Unassembled WGS sequence"/>
</dbReference>
<reference evidence="2 3" key="1">
    <citation type="submission" date="2020-11" db="EMBL/GenBank/DDBJ databases">
        <title>Genomic insight of Alicyclobacillus mali FL 18 reveals a new arsenic-resistant strain, with potential in environmental biotechnology.</title>
        <authorList>
            <person name="Fiorentino G."/>
            <person name="Gallo G."/>
            <person name="Aulitto M."/>
        </authorList>
    </citation>
    <scope>NUCLEOTIDE SEQUENCE [LARGE SCALE GENOMIC DNA]</scope>
    <source>
        <strain evidence="2 3">FL 18</strain>
    </source>
</reference>
<feature type="region of interest" description="Disordered" evidence="1">
    <location>
        <begin position="1"/>
        <end position="27"/>
    </location>
</feature>
<evidence type="ECO:0000313" key="2">
    <source>
        <dbReference type="EMBL" id="MBF8376671.1"/>
    </source>
</evidence>
<dbReference type="RefSeq" id="WP_195866970.1">
    <property type="nucleotide sequence ID" value="NZ_JADPKZ010000024.1"/>
</dbReference>
<protein>
    <submittedName>
        <fullName evidence="2">Spore protease YyaC</fullName>
    </submittedName>
</protein>